<dbReference type="Pfam" id="PF04082">
    <property type="entry name" value="Fungal_trans"/>
    <property type="match status" value="1"/>
</dbReference>
<evidence type="ECO:0000256" key="3">
    <source>
        <dbReference type="SAM" id="Coils"/>
    </source>
</evidence>
<dbReference type="AlphaFoldDB" id="A0A8H4P2G8"/>
<keyword evidence="1" id="KW-0479">Metal-binding</keyword>
<protein>
    <recommendedName>
        <fullName evidence="5">Zn(2)-C6 fungal-type domain-containing protein</fullName>
    </recommendedName>
</protein>
<comment type="caution">
    <text evidence="6">The sequence shown here is derived from an EMBL/GenBank/DDBJ whole genome shotgun (WGS) entry which is preliminary data.</text>
</comment>
<dbReference type="Proteomes" id="UP000605986">
    <property type="component" value="Unassembled WGS sequence"/>
</dbReference>
<feature type="domain" description="Zn(2)-C6 fungal-type" evidence="5">
    <location>
        <begin position="6"/>
        <end position="36"/>
    </location>
</feature>
<evidence type="ECO:0000313" key="6">
    <source>
        <dbReference type="EMBL" id="KAF4456690.1"/>
    </source>
</evidence>
<accession>A0A8H4P2G8</accession>
<keyword evidence="4" id="KW-0812">Transmembrane</keyword>
<name>A0A8H4P2G8_9HYPO</name>
<dbReference type="SMART" id="SM00906">
    <property type="entry name" value="Fungal_trans"/>
    <property type="match status" value="1"/>
</dbReference>
<dbReference type="PANTHER" id="PTHR46910:SF25">
    <property type="entry name" value="ABC-TRANSPORTER-REGULATING TRANSCRIPTION FACTOR"/>
    <property type="match status" value="1"/>
</dbReference>
<dbReference type="SMART" id="SM00066">
    <property type="entry name" value="GAL4"/>
    <property type="match status" value="1"/>
</dbReference>
<feature type="transmembrane region" description="Helical" evidence="4">
    <location>
        <begin position="487"/>
        <end position="505"/>
    </location>
</feature>
<keyword evidence="3" id="KW-0175">Coiled coil</keyword>
<dbReference type="PANTHER" id="PTHR46910">
    <property type="entry name" value="TRANSCRIPTION FACTOR PDR1"/>
    <property type="match status" value="1"/>
</dbReference>
<gene>
    <name evidence="6" type="ORF">F53441_1246</name>
</gene>
<dbReference type="GO" id="GO:0000981">
    <property type="term" value="F:DNA-binding transcription factor activity, RNA polymerase II-specific"/>
    <property type="evidence" value="ECO:0007669"/>
    <property type="project" value="InterPro"/>
</dbReference>
<dbReference type="PRINTS" id="PR00081">
    <property type="entry name" value="GDHRDH"/>
</dbReference>
<evidence type="ECO:0000259" key="5">
    <source>
        <dbReference type="PROSITE" id="PS50048"/>
    </source>
</evidence>
<keyword evidence="4" id="KW-0472">Membrane</keyword>
<dbReference type="OrthoDB" id="2123952at2759"/>
<organism evidence="6 7">
    <name type="scientific">Fusarium austroafricanum</name>
    <dbReference type="NCBI Taxonomy" id="2364996"/>
    <lineage>
        <taxon>Eukaryota</taxon>
        <taxon>Fungi</taxon>
        <taxon>Dikarya</taxon>
        <taxon>Ascomycota</taxon>
        <taxon>Pezizomycotina</taxon>
        <taxon>Sordariomycetes</taxon>
        <taxon>Hypocreomycetidae</taxon>
        <taxon>Hypocreales</taxon>
        <taxon>Nectriaceae</taxon>
        <taxon>Fusarium</taxon>
        <taxon>Fusarium concolor species complex</taxon>
    </lineage>
</organism>
<dbReference type="InterPro" id="IPR001138">
    <property type="entry name" value="Zn2Cys6_DnaBD"/>
</dbReference>
<feature type="transmembrane region" description="Helical" evidence="4">
    <location>
        <begin position="457"/>
        <end position="475"/>
    </location>
</feature>
<dbReference type="CDD" id="cd00067">
    <property type="entry name" value="GAL4"/>
    <property type="match status" value="1"/>
</dbReference>
<dbReference type="CDD" id="cd05233">
    <property type="entry name" value="SDR_c"/>
    <property type="match status" value="1"/>
</dbReference>
<dbReference type="InterPro" id="IPR036291">
    <property type="entry name" value="NAD(P)-bd_dom_sf"/>
</dbReference>
<keyword evidence="7" id="KW-1185">Reference proteome</keyword>
<dbReference type="SUPFAM" id="SSF51735">
    <property type="entry name" value="NAD(P)-binding Rossmann-fold domains"/>
    <property type="match status" value="1"/>
</dbReference>
<dbReference type="GO" id="GO:0008270">
    <property type="term" value="F:zinc ion binding"/>
    <property type="evidence" value="ECO:0007669"/>
    <property type="project" value="InterPro"/>
</dbReference>
<dbReference type="InterPro" id="IPR002347">
    <property type="entry name" value="SDR_fam"/>
</dbReference>
<evidence type="ECO:0000256" key="1">
    <source>
        <dbReference type="ARBA" id="ARBA00022723"/>
    </source>
</evidence>
<dbReference type="PROSITE" id="PS50048">
    <property type="entry name" value="ZN2_CY6_FUNGAL_2"/>
    <property type="match status" value="1"/>
</dbReference>
<dbReference type="Pfam" id="PF00106">
    <property type="entry name" value="adh_short"/>
    <property type="match status" value="1"/>
</dbReference>
<dbReference type="Gene3D" id="3.40.50.720">
    <property type="entry name" value="NAD(P)-binding Rossmann-like Domain"/>
    <property type="match status" value="1"/>
</dbReference>
<dbReference type="EMBL" id="JAADJG010000048">
    <property type="protein sequence ID" value="KAF4456690.1"/>
    <property type="molecule type" value="Genomic_DNA"/>
</dbReference>
<dbReference type="GO" id="GO:0006351">
    <property type="term" value="P:DNA-templated transcription"/>
    <property type="evidence" value="ECO:0007669"/>
    <property type="project" value="InterPro"/>
</dbReference>
<evidence type="ECO:0000313" key="7">
    <source>
        <dbReference type="Proteomes" id="UP000605986"/>
    </source>
</evidence>
<evidence type="ECO:0000256" key="4">
    <source>
        <dbReference type="SAM" id="Phobius"/>
    </source>
</evidence>
<dbReference type="Gene3D" id="4.10.240.10">
    <property type="entry name" value="Zn(2)-C6 fungal-type DNA-binding domain"/>
    <property type="match status" value="1"/>
</dbReference>
<dbReference type="InterPro" id="IPR050987">
    <property type="entry name" value="AtrR-like"/>
</dbReference>
<sequence length="796" mass="87981">MAPRKACDICYVKRIRCDGQKPRCSHCVLYNTECTFQAASRKSRPAKKGSTEDTAALQRRVQQLEATLKQAQDKADKLESQLAQEKEDNHADITEHEVSLTGDISREMGLELPSQADVLSATDKYLKTLNCILPLFNSRKLLQCVNKWYEQPHERNISTWAAINVVLALAHRQISANEAFPTNNTVHFLNNAQSALNDIMLGEPKLLSVQILLGMVVLLQATSDLKPASALIAITLRIAHGLGLHAQSYSDGLSLMDALERNRVFWIAYILDRDLAMRTRLPPIQSQADISIEWPLETPVDEAGIVHTADGTSSFNFFLSRVQLAHIQGEVYETMLSMSPTTPDVRLENVARIHRMLDEWQARIPAEFSASSILQSQNSNLCRVFGVLYSSHLACRSCVCKVNAMEAHWIPELQEFGRKAAEGVIASPRVPEGWQKLVHETREFINLFVAIQNKDPAFIWMTACTYISGAVCLTANNLFNPLHTQNYLFSIHQFTIILILNFYAFKMASPPFPTLTSFTKTWHKEPYPFISPTRPELSAAGKNIVITGGGTGIGQATGIAFAQAGAKSVAIVGRRLDRLEVSAKGIQAVNPSTQVLFETGDVAKGTSITTTFNNIVENVGKIDILVANAGMLPADGSVSDYDESKLQECIQTNFMGAFNSLQAFLPLAAPEAQVFYIGSGISHWALFKEVPGVFAYAAAKSAALKMVDFFAHENPHIHVVGIQPGIIATGINPNPEIGWDTVELPARFMVWLASNEARFLKGKFVWANWDAQELLDRADEIKSSLLLRVTLKGVDM</sequence>
<keyword evidence="4" id="KW-1133">Transmembrane helix</keyword>
<keyword evidence="2" id="KW-0539">Nucleus</keyword>
<evidence type="ECO:0000256" key="2">
    <source>
        <dbReference type="ARBA" id="ARBA00023242"/>
    </source>
</evidence>
<reference evidence="6" key="1">
    <citation type="submission" date="2020-01" db="EMBL/GenBank/DDBJ databases">
        <title>Identification and distribution of gene clusters putatively required for synthesis of sphingolipid metabolism inhibitors in phylogenetically diverse species of the filamentous fungus Fusarium.</title>
        <authorList>
            <person name="Kim H.-S."/>
            <person name="Busman M."/>
            <person name="Brown D.W."/>
            <person name="Divon H."/>
            <person name="Uhlig S."/>
            <person name="Proctor R.H."/>
        </authorList>
    </citation>
    <scope>NUCLEOTIDE SEQUENCE</scope>
    <source>
        <strain evidence="6">NRRL 53441</strain>
    </source>
</reference>
<dbReference type="SUPFAM" id="SSF57701">
    <property type="entry name" value="Zn2/Cys6 DNA-binding domain"/>
    <property type="match status" value="1"/>
</dbReference>
<dbReference type="GO" id="GO:0003677">
    <property type="term" value="F:DNA binding"/>
    <property type="evidence" value="ECO:0007669"/>
    <property type="project" value="InterPro"/>
</dbReference>
<dbReference type="CDD" id="cd12148">
    <property type="entry name" value="fungal_TF_MHR"/>
    <property type="match status" value="1"/>
</dbReference>
<dbReference type="InterPro" id="IPR036864">
    <property type="entry name" value="Zn2-C6_fun-type_DNA-bd_sf"/>
</dbReference>
<proteinExistence type="predicted"/>
<dbReference type="InterPro" id="IPR007219">
    <property type="entry name" value="XnlR_reg_dom"/>
</dbReference>
<feature type="coiled-coil region" evidence="3">
    <location>
        <begin position="47"/>
        <end position="88"/>
    </location>
</feature>
<dbReference type="Pfam" id="PF00172">
    <property type="entry name" value="Zn_clus"/>
    <property type="match status" value="1"/>
</dbReference>